<gene>
    <name evidence="2" type="ORF">GCM10023224_06890</name>
</gene>
<comment type="caution">
    <text evidence="2">The sequence shown here is derived from an EMBL/GenBank/DDBJ whole genome shotgun (WGS) entry which is preliminary data.</text>
</comment>
<dbReference type="RefSeq" id="WP_345555422.1">
    <property type="nucleotide sequence ID" value="NZ_BAABIK010000002.1"/>
</dbReference>
<protein>
    <submittedName>
        <fullName evidence="2">Uncharacterized protein</fullName>
    </submittedName>
</protein>
<evidence type="ECO:0000313" key="3">
    <source>
        <dbReference type="Proteomes" id="UP001499993"/>
    </source>
</evidence>
<reference evidence="3" key="1">
    <citation type="journal article" date="2019" name="Int. J. Syst. Evol. Microbiol.">
        <title>The Global Catalogue of Microorganisms (GCM) 10K type strain sequencing project: providing services to taxonomists for standard genome sequencing and annotation.</title>
        <authorList>
            <consortium name="The Broad Institute Genomics Platform"/>
            <consortium name="The Broad Institute Genome Sequencing Center for Infectious Disease"/>
            <person name="Wu L."/>
            <person name="Ma J."/>
        </authorList>
    </citation>
    <scope>NUCLEOTIDE SEQUENCE [LARGE SCALE GENOMIC DNA]</scope>
    <source>
        <strain evidence="3">JCM 18123</strain>
    </source>
</reference>
<sequence>MTAAEHPAKKVKSAGRALEIVDFVAERGSVTFQDVVDSGLPKSRAGPARGRARPAPGPARRAGARGPSRARPAAGRSAGEACP</sequence>
<feature type="region of interest" description="Disordered" evidence="1">
    <location>
        <begin position="37"/>
        <end position="83"/>
    </location>
</feature>
<evidence type="ECO:0000256" key="1">
    <source>
        <dbReference type="SAM" id="MobiDB-lite"/>
    </source>
</evidence>
<dbReference type="Proteomes" id="UP001499993">
    <property type="component" value="Unassembled WGS sequence"/>
</dbReference>
<proteinExistence type="predicted"/>
<keyword evidence="3" id="KW-1185">Reference proteome</keyword>
<accession>A0ABP9GCT0</accession>
<evidence type="ECO:0000313" key="2">
    <source>
        <dbReference type="EMBL" id="GAA4929913.1"/>
    </source>
</evidence>
<dbReference type="EMBL" id="BAABIK010000002">
    <property type="protein sequence ID" value="GAA4929913.1"/>
    <property type="molecule type" value="Genomic_DNA"/>
</dbReference>
<feature type="compositionally biased region" description="Low complexity" evidence="1">
    <location>
        <begin position="58"/>
        <end position="83"/>
    </location>
</feature>
<organism evidence="2 3">
    <name type="scientific">Streptomonospora halophila</name>
    <dbReference type="NCBI Taxonomy" id="427369"/>
    <lineage>
        <taxon>Bacteria</taxon>
        <taxon>Bacillati</taxon>
        <taxon>Actinomycetota</taxon>
        <taxon>Actinomycetes</taxon>
        <taxon>Streptosporangiales</taxon>
        <taxon>Nocardiopsidaceae</taxon>
        <taxon>Streptomonospora</taxon>
    </lineage>
</organism>
<name>A0ABP9GCT0_9ACTN</name>